<dbReference type="PANTHER" id="PTHR37734:SF1">
    <property type="entry name" value="LARGE RIBOSOMAL RNA SUBUNIT ACCUMULATION PROTEIN YCED HOMOLOG 2, CHLOROPLASTIC"/>
    <property type="match status" value="1"/>
</dbReference>
<feature type="compositionally biased region" description="Basic and acidic residues" evidence="1">
    <location>
        <begin position="76"/>
        <end position="87"/>
    </location>
</feature>
<dbReference type="AlphaFoldDB" id="A0A4S8J5C8"/>
<dbReference type="STRING" id="52838.A0A4S8J5C8"/>
<comment type="caution">
    <text evidence="2">The sequence shown here is derived from an EMBL/GenBank/DDBJ whole genome shotgun (WGS) entry which is preliminary data.</text>
</comment>
<evidence type="ECO:0000256" key="1">
    <source>
        <dbReference type="SAM" id="MobiDB-lite"/>
    </source>
</evidence>
<dbReference type="Pfam" id="PF02620">
    <property type="entry name" value="YceD"/>
    <property type="match status" value="1"/>
</dbReference>
<evidence type="ECO:0008006" key="4">
    <source>
        <dbReference type="Google" id="ProtNLM"/>
    </source>
</evidence>
<dbReference type="InterPro" id="IPR003772">
    <property type="entry name" value="YceD"/>
</dbReference>
<organism evidence="2 3">
    <name type="scientific">Musa balbisiana</name>
    <name type="common">Banana</name>
    <dbReference type="NCBI Taxonomy" id="52838"/>
    <lineage>
        <taxon>Eukaryota</taxon>
        <taxon>Viridiplantae</taxon>
        <taxon>Streptophyta</taxon>
        <taxon>Embryophyta</taxon>
        <taxon>Tracheophyta</taxon>
        <taxon>Spermatophyta</taxon>
        <taxon>Magnoliopsida</taxon>
        <taxon>Liliopsida</taxon>
        <taxon>Zingiberales</taxon>
        <taxon>Musaceae</taxon>
        <taxon>Musa</taxon>
    </lineage>
</organism>
<keyword evidence="3" id="KW-1185">Reference proteome</keyword>
<dbReference type="Proteomes" id="UP000317650">
    <property type="component" value="Chromosome 11"/>
</dbReference>
<feature type="region of interest" description="Disordered" evidence="1">
    <location>
        <begin position="65"/>
        <end position="95"/>
    </location>
</feature>
<evidence type="ECO:0000313" key="2">
    <source>
        <dbReference type="EMBL" id="THU56688.1"/>
    </source>
</evidence>
<sequence>MPRDKAFQKPSVHTAELRQTKLCSMAKPYSSISQLLRPISTDLNTRTLCPSTRFAIRSHFHRGASPASAAAASRGNEARQQHLRNRDAQAAPRAPRRLITISTAGGRWQGQWSCEYMFTLRELRLADIAEEGHDDADVFVRLTIQKHASFGFSIVGRIMTSFNRKCSCCLTSYCREIDTTFDVWVLPSSKNSKFELPEIGGNDPSVIYVKPGSEADLDSIIQDTIRLTASAKDTCSESCAKSTIVWQSTDEKKEYDRRWHRLLEIRDAM</sequence>
<name>A0A4S8J5C8_MUSBA</name>
<dbReference type="EMBL" id="PYDT01000007">
    <property type="protein sequence ID" value="THU56688.1"/>
    <property type="molecule type" value="Genomic_DNA"/>
</dbReference>
<evidence type="ECO:0000313" key="3">
    <source>
        <dbReference type="Proteomes" id="UP000317650"/>
    </source>
</evidence>
<accession>A0A4S8J5C8</accession>
<reference evidence="2 3" key="1">
    <citation type="journal article" date="2019" name="Nat. Plants">
        <title>Genome sequencing of Musa balbisiana reveals subgenome evolution and function divergence in polyploid bananas.</title>
        <authorList>
            <person name="Yao X."/>
        </authorList>
    </citation>
    <scope>NUCLEOTIDE SEQUENCE [LARGE SCALE GENOMIC DNA]</scope>
    <source>
        <strain evidence="3">cv. DH-PKW</strain>
        <tissue evidence="2">Leaves</tissue>
    </source>
</reference>
<dbReference type="PANTHER" id="PTHR37734">
    <property type="entry name" value="LARGE RIBOSOMAL RNA SUBUNIT ACCUMULATION PROTEIN YCED HOMOLOG 2, CHLOROPLASTIC"/>
    <property type="match status" value="1"/>
</dbReference>
<protein>
    <recommendedName>
        <fullName evidence="4">Large ribosomal RNA subunit accumulation protein YceD</fullName>
    </recommendedName>
</protein>
<dbReference type="InterPro" id="IPR044985">
    <property type="entry name" value="YceD_plant"/>
</dbReference>
<proteinExistence type="predicted"/>
<gene>
    <name evidence="2" type="ORF">C4D60_Mb11t19850</name>
</gene>